<keyword evidence="1" id="KW-1133">Transmembrane helix</keyword>
<dbReference type="InterPro" id="IPR045501">
    <property type="entry name" value="DUF6490"/>
</dbReference>
<organism evidence="2 3">
    <name type="scientific">Dichanthelium oligosanthes</name>
    <dbReference type="NCBI Taxonomy" id="888268"/>
    <lineage>
        <taxon>Eukaryota</taxon>
        <taxon>Viridiplantae</taxon>
        <taxon>Streptophyta</taxon>
        <taxon>Embryophyta</taxon>
        <taxon>Tracheophyta</taxon>
        <taxon>Spermatophyta</taxon>
        <taxon>Magnoliopsida</taxon>
        <taxon>Liliopsida</taxon>
        <taxon>Poales</taxon>
        <taxon>Poaceae</taxon>
        <taxon>PACMAD clade</taxon>
        <taxon>Panicoideae</taxon>
        <taxon>Panicodae</taxon>
        <taxon>Paniceae</taxon>
        <taxon>Dichantheliinae</taxon>
        <taxon>Dichanthelium</taxon>
    </lineage>
</organism>
<evidence type="ECO:0000313" key="2">
    <source>
        <dbReference type="EMBL" id="OEL38385.1"/>
    </source>
</evidence>
<reference evidence="2 3" key="1">
    <citation type="submission" date="2016-09" db="EMBL/GenBank/DDBJ databases">
        <title>The draft genome of Dichanthelium oligosanthes: A C3 panicoid grass species.</title>
        <authorList>
            <person name="Studer A.J."/>
            <person name="Schnable J.C."/>
            <person name="Brutnell T.P."/>
        </authorList>
    </citation>
    <scope>NUCLEOTIDE SEQUENCE [LARGE SCALE GENOMIC DNA]</scope>
    <source>
        <strain evidence="3">cv. Kellogg 1175</strain>
        <tissue evidence="2">Leaf</tissue>
    </source>
</reference>
<dbReference type="Proteomes" id="UP000095767">
    <property type="component" value="Unassembled WGS sequence"/>
</dbReference>
<name>A0A1E5WLU3_9POAL</name>
<keyword evidence="3" id="KW-1185">Reference proteome</keyword>
<evidence type="ECO:0000256" key="1">
    <source>
        <dbReference type="SAM" id="Phobius"/>
    </source>
</evidence>
<keyword evidence="1" id="KW-0472">Membrane</keyword>
<feature type="transmembrane region" description="Helical" evidence="1">
    <location>
        <begin position="26"/>
        <end position="47"/>
    </location>
</feature>
<protein>
    <submittedName>
        <fullName evidence="2">Uncharacterized protein</fullName>
    </submittedName>
</protein>
<evidence type="ECO:0000313" key="3">
    <source>
        <dbReference type="Proteomes" id="UP000095767"/>
    </source>
</evidence>
<proteinExistence type="predicted"/>
<dbReference type="Pfam" id="PF20100">
    <property type="entry name" value="DUF6490"/>
    <property type="match status" value="1"/>
</dbReference>
<feature type="non-terminal residue" evidence="2">
    <location>
        <position position="1"/>
    </location>
</feature>
<sequence length="80" mass="8946">LATTLTAAFTWKIGALLPVSFATATWIMAAATVLGGFYVLFVHYFRFDIKFPFLMRMSSGRTALIGKPTRNEKKEVRLSV</sequence>
<dbReference type="AlphaFoldDB" id="A0A1E5WLU3"/>
<comment type="caution">
    <text evidence="2">The sequence shown here is derived from an EMBL/GenBank/DDBJ whole genome shotgun (WGS) entry which is preliminary data.</text>
</comment>
<keyword evidence="1" id="KW-0812">Transmembrane</keyword>
<accession>A0A1E5WLU3</accession>
<dbReference type="EMBL" id="LWDX02002005">
    <property type="protein sequence ID" value="OEL38385.1"/>
    <property type="molecule type" value="Genomic_DNA"/>
</dbReference>
<gene>
    <name evidence="2" type="ORF">BAE44_0000595</name>
</gene>